<keyword evidence="10" id="KW-1185">Reference proteome</keyword>
<dbReference type="Proteomes" id="UP000037043">
    <property type="component" value="Unassembled WGS sequence"/>
</dbReference>
<dbReference type="SUPFAM" id="SSF51306">
    <property type="entry name" value="LexA/Signal peptidase"/>
    <property type="match status" value="1"/>
</dbReference>
<comment type="catalytic activity">
    <reaction evidence="1 7">
        <text>Cleavage of hydrophobic, N-terminal signal or leader sequences from secreted and periplasmic proteins.</text>
        <dbReference type="EC" id="3.4.21.89"/>
    </reaction>
</comment>
<evidence type="ECO:0000256" key="4">
    <source>
        <dbReference type="ARBA" id="ARBA00013208"/>
    </source>
</evidence>
<dbReference type="AlphaFoldDB" id="A0A0L6ZBS2"/>
<dbReference type="EC" id="3.4.21.89" evidence="4 7"/>
<reference evidence="10" key="1">
    <citation type="submission" date="2015-08" db="EMBL/GenBank/DDBJ databases">
        <title>Genome sequence of the strict anaerobe Clostridium homopropionicum LuHBu1 (DSM 5847T).</title>
        <authorList>
            <person name="Poehlein A."/>
            <person name="Beck M."/>
            <person name="Schiel-Bengelsdorf B."/>
            <person name="Bengelsdorf F.R."/>
            <person name="Daniel R."/>
            <person name="Duerre P."/>
        </authorList>
    </citation>
    <scope>NUCLEOTIDE SEQUENCE [LARGE SCALE GENOMIC DNA]</scope>
    <source>
        <strain evidence="10">DSM 5847</strain>
    </source>
</reference>
<dbReference type="EMBL" id="LHUR01000015">
    <property type="protein sequence ID" value="KOA20407.1"/>
    <property type="molecule type" value="Genomic_DNA"/>
</dbReference>
<dbReference type="CDD" id="cd06530">
    <property type="entry name" value="S26_SPase_I"/>
    <property type="match status" value="1"/>
</dbReference>
<comment type="similarity">
    <text evidence="3 7">Belongs to the peptidase S26 family.</text>
</comment>
<evidence type="ECO:0000256" key="6">
    <source>
        <dbReference type="PIRSR" id="PIRSR600223-1"/>
    </source>
</evidence>
<gene>
    <name evidence="9" type="primary">sipT_1</name>
    <name evidence="9" type="ORF">CLHOM_12260</name>
</gene>
<dbReference type="PROSITE" id="PS00760">
    <property type="entry name" value="SPASE_I_2"/>
    <property type="match status" value="1"/>
</dbReference>
<proteinExistence type="inferred from homology"/>
<comment type="caution">
    <text evidence="9">The sequence shown here is derived from an EMBL/GenBank/DDBJ whole genome shotgun (WGS) entry which is preliminary data.</text>
</comment>
<evidence type="ECO:0000256" key="3">
    <source>
        <dbReference type="ARBA" id="ARBA00009370"/>
    </source>
</evidence>
<dbReference type="GO" id="GO:0006465">
    <property type="term" value="P:signal peptide processing"/>
    <property type="evidence" value="ECO:0007669"/>
    <property type="project" value="InterPro"/>
</dbReference>
<evidence type="ECO:0000313" key="10">
    <source>
        <dbReference type="Proteomes" id="UP000037043"/>
    </source>
</evidence>
<dbReference type="NCBIfam" id="TIGR02227">
    <property type="entry name" value="sigpep_I_bact"/>
    <property type="match status" value="1"/>
</dbReference>
<feature type="active site" evidence="6">
    <location>
        <position position="42"/>
    </location>
</feature>
<dbReference type="GO" id="GO:0005886">
    <property type="term" value="C:plasma membrane"/>
    <property type="evidence" value="ECO:0007669"/>
    <property type="project" value="UniProtKB-SubCell"/>
</dbReference>
<dbReference type="InterPro" id="IPR000223">
    <property type="entry name" value="Pept_S26A_signal_pept_1"/>
</dbReference>
<evidence type="ECO:0000256" key="2">
    <source>
        <dbReference type="ARBA" id="ARBA00004401"/>
    </source>
</evidence>
<dbReference type="InterPro" id="IPR036286">
    <property type="entry name" value="LexA/Signal_pep-like_sf"/>
</dbReference>
<dbReference type="InterPro" id="IPR019533">
    <property type="entry name" value="Peptidase_S26"/>
</dbReference>
<name>A0A0L6ZBS2_9CLOT</name>
<feature type="domain" description="Peptidase S26" evidence="8">
    <location>
        <begin position="12"/>
        <end position="194"/>
    </location>
</feature>
<dbReference type="PRINTS" id="PR00727">
    <property type="entry name" value="LEADERPTASE"/>
</dbReference>
<dbReference type="STRING" id="36844.SAMN04488501_11561"/>
<organism evidence="9 10">
    <name type="scientific">Clostridium homopropionicum DSM 5847</name>
    <dbReference type="NCBI Taxonomy" id="1121318"/>
    <lineage>
        <taxon>Bacteria</taxon>
        <taxon>Bacillati</taxon>
        <taxon>Bacillota</taxon>
        <taxon>Clostridia</taxon>
        <taxon>Eubacteriales</taxon>
        <taxon>Clostridiaceae</taxon>
        <taxon>Clostridium</taxon>
    </lineage>
</organism>
<dbReference type="GO" id="GO:0004252">
    <property type="term" value="F:serine-type endopeptidase activity"/>
    <property type="evidence" value="ECO:0007669"/>
    <property type="project" value="InterPro"/>
</dbReference>
<protein>
    <recommendedName>
        <fullName evidence="4 7">Signal peptidase I</fullName>
        <ecNumber evidence="4 7">3.4.21.89</ecNumber>
    </recommendedName>
</protein>
<evidence type="ECO:0000259" key="8">
    <source>
        <dbReference type="Pfam" id="PF10502"/>
    </source>
</evidence>
<dbReference type="GO" id="GO:0009003">
    <property type="term" value="F:signal peptidase activity"/>
    <property type="evidence" value="ECO:0007669"/>
    <property type="project" value="UniProtKB-EC"/>
</dbReference>
<evidence type="ECO:0000256" key="5">
    <source>
        <dbReference type="ARBA" id="ARBA00022801"/>
    </source>
</evidence>
<accession>A0A0L6ZBS2</accession>
<evidence type="ECO:0000256" key="1">
    <source>
        <dbReference type="ARBA" id="ARBA00000677"/>
    </source>
</evidence>
<evidence type="ECO:0000256" key="7">
    <source>
        <dbReference type="RuleBase" id="RU362042"/>
    </source>
</evidence>
<dbReference type="Gene3D" id="2.10.109.10">
    <property type="entry name" value="Umud Fragment, subunit A"/>
    <property type="match status" value="1"/>
</dbReference>
<dbReference type="InterPro" id="IPR019758">
    <property type="entry name" value="Pept_S26A_signal_pept_1_CS"/>
</dbReference>
<dbReference type="RefSeq" id="WP_052220803.1">
    <property type="nucleotide sequence ID" value="NZ_LHUR01000015.1"/>
</dbReference>
<dbReference type="PANTHER" id="PTHR43390:SF1">
    <property type="entry name" value="CHLOROPLAST PROCESSING PEPTIDASE"/>
    <property type="match status" value="1"/>
</dbReference>
<comment type="subcellular location">
    <subcellularLocation>
        <location evidence="2">Cell membrane</location>
        <topology evidence="2">Single-pass type II membrane protein</topology>
    </subcellularLocation>
    <subcellularLocation>
        <location evidence="7">Membrane</location>
        <topology evidence="7">Single-pass type II membrane protein</topology>
    </subcellularLocation>
</comment>
<dbReference type="PANTHER" id="PTHR43390">
    <property type="entry name" value="SIGNAL PEPTIDASE I"/>
    <property type="match status" value="1"/>
</dbReference>
<feature type="active site" evidence="6">
    <location>
        <position position="112"/>
    </location>
</feature>
<keyword evidence="7" id="KW-0645">Protease</keyword>
<dbReference type="PATRIC" id="fig|1121318.3.peg.1237"/>
<dbReference type="InterPro" id="IPR019757">
    <property type="entry name" value="Pept_S26A_signal_pept_1_Lys-AS"/>
</dbReference>
<dbReference type="PROSITE" id="PS00761">
    <property type="entry name" value="SPASE_I_3"/>
    <property type="match status" value="1"/>
</dbReference>
<keyword evidence="5 7" id="KW-0378">Hydrolase</keyword>
<dbReference type="Pfam" id="PF10502">
    <property type="entry name" value="Peptidase_S26"/>
    <property type="match status" value="1"/>
</dbReference>
<evidence type="ECO:0000313" key="9">
    <source>
        <dbReference type="EMBL" id="KOA20407.1"/>
    </source>
</evidence>
<sequence>MKDKKKLIKEINSWIFSILGGFLIAVLINSKVFAKVQVQQSSMENTLFTNQQLIVDKLSYNFKKPKRGDIIIFLEDGKKGTILDDALSTIDSIVSIFSNNKDYSEESKRLVKRVIGAPGDEVDIKDGYVYVNDEKLQEAYAKGETFTREFKLPVKVGENELFVLGDNRMVSMDSRKFGLINFKQVEGKAIFRVYPFNEIGEIK</sequence>